<keyword evidence="5 8" id="KW-0342">GTP-binding</keyword>
<dbReference type="Gene3D" id="3.40.50.1440">
    <property type="entry name" value="Tubulin/FtsZ, GTPase domain"/>
    <property type="match status" value="1"/>
</dbReference>
<dbReference type="InterPro" id="IPR024757">
    <property type="entry name" value="FtsZ_C"/>
</dbReference>
<evidence type="ECO:0000256" key="8">
    <source>
        <dbReference type="HAMAP-Rule" id="MF_00909"/>
    </source>
</evidence>
<dbReference type="PRINTS" id="PR00423">
    <property type="entry name" value="CELLDVISFTSZ"/>
</dbReference>
<proteinExistence type="inferred from homology"/>
<dbReference type="RefSeq" id="WP_048201845.1">
    <property type="nucleotide sequence ID" value="NZ_CP009149.1"/>
</dbReference>
<comment type="similarity">
    <text evidence="1 8 10">Belongs to the FtsZ family.</text>
</comment>
<dbReference type="GO" id="GO:0051258">
    <property type="term" value="P:protein polymerization"/>
    <property type="evidence" value="ECO:0007669"/>
    <property type="project" value="UniProtKB-UniRule"/>
</dbReference>
<gene>
    <name evidence="8" type="primary">ftsZ</name>
    <name evidence="13" type="ORF">JH146_0846</name>
</gene>
<feature type="binding site" evidence="8">
    <location>
        <begin position="120"/>
        <end position="122"/>
    </location>
    <ligand>
        <name>GTP</name>
        <dbReference type="ChEBI" id="CHEBI:37565"/>
    </ligand>
</feature>
<dbReference type="InterPro" id="IPR020805">
    <property type="entry name" value="Cell_div_FtsZ_CS"/>
</dbReference>
<dbReference type="Gene3D" id="3.30.1330.20">
    <property type="entry name" value="Tubulin/FtsZ, C-terminal domain"/>
    <property type="match status" value="1"/>
</dbReference>
<feature type="binding site" evidence="8">
    <location>
        <position position="154"/>
    </location>
    <ligand>
        <name>GTP</name>
        <dbReference type="ChEBI" id="CHEBI:37565"/>
    </ligand>
</feature>
<dbReference type="GO" id="GO:0005737">
    <property type="term" value="C:cytoplasm"/>
    <property type="evidence" value="ECO:0007669"/>
    <property type="project" value="UniProtKB-SubCell"/>
</dbReference>
<dbReference type="InterPro" id="IPR000158">
    <property type="entry name" value="Cell_div_FtsZ"/>
</dbReference>
<sequence>MKLVKDALSRSDTTKYLKDEFGEARIVVVGCGGAGNNTINRLMEIGIQGAETIAINTDKQHLQVIQADKKILIGSALTRGLGAGGYPEIGRKAAEMAKNILEEQLKGADLVFVTAGMGGGTGTGSAPVVAEIAKENGAIVVGVVTYPFKIERARMKKADEGIARMSEVCDTVIIVDNNKLLDLVPNLPINDAFKVADEIIAQAVKGITETIAVPSLINIDFADVKAVMSGGGVAMIGVGEVDSSDRGDRVQNVVRETLSCPLLDVDYKGAKGALIHITGGPDLTLKEANDIGEGITKELDPEANVIWGARIDPEMEGCIRVMAIITGVKSPNIVGKDSKSNRIIPKISKEQSQRKERKIGGIDFIV</sequence>
<dbReference type="CDD" id="cd02201">
    <property type="entry name" value="FtsZ_type1"/>
    <property type="match status" value="1"/>
</dbReference>
<dbReference type="InterPro" id="IPR036525">
    <property type="entry name" value="Tubulin/FtsZ_GTPase_sf"/>
</dbReference>
<protein>
    <recommendedName>
        <fullName evidence="8 9">Cell division protein FtsZ</fullName>
    </recommendedName>
</protein>
<evidence type="ECO:0000256" key="10">
    <source>
        <dbReference type="RuleBase" id="RU003360"/>
    </source>
</evidence>
<feature type="binding site" evidence="8">
    <location>
        <position position="151"/>
    </location>
    <ligand>
        <name>GTP</name>
        <dbReference type="ChEBI" id="CHEBI:37565"/>
    </ligand>
</feature>
<dbReference type="GeneID" id="24891453"/>
<feature type="binding site" evidence="8">
    <location>
        <begin position="33"/>
        <end position="37"/>
    </location>
    <ligand>
        <name>GTP</name>
        <dbReference type="ChEBI" id="CHEBI:37565"/>
    </ligand>
</feature>
<comment type="subcellular location">
    <subcellularLocation>
        <location evidence="8">Cytoplasm</location>
    </subcellularLocation>
    <text evidence="8">Assembles at midcell at the inner surface of the cytoplasmic membrane.</text>
</comment>
<reference evidence="13 14" key="1">
    <citation type="journal article" date="2015" name="Int. J. Syst. Evol. Microbiol.">
        <title>M ethanocaldococcus bathoardescens sp. nov., a hyperthermophilic methanogen isolated from a volcanically active deep-sea hydrothermal vent.</title>
        <authorList>
            <person name="Stewart L.C."/>
            <person name="Jung J.H."/>
            <person name="Kim Y.T."/>
            <person name="Kwon S.W."/>
            <person name="Park C.S."/>
            <person name="Holden J.F."/>
        </authorList>
    </citation>
    <scope>NUCLEOTIDE SEQUENCE [LARGE SCALE GENOMIC DNA]</scope>
    <source>
        <strain evidence="13 14">JH146</strain>
    </source>
</reference>
<comment type="subunit">
    <text evidence="8">Homodimer. Polymerizes to form a dynamic ring structure in a strictly GTP-dependent manner. Interacts directly with several other division proteins.</text>
</comment>
<dbReference type="Pfam" id="PF00091">
    <property type="entry name" value="Tubulin"/>
    <property type="match status" value="1"/>
</dbReference>
<evidence type="ECO:0000256" key="6">
    <source>
        <dbReference type="ARBA" id="ARBA00023210"/>
    </source>
</evidence>
<dbReference type="GO" id="GO:0005525">
    <property type="term" value="F:GTP binding"/>
    <property type="evidence" value="ECO:0007669"/>
    <property type="project" value="UniProtKB-UniRule"/>
</dbReference>
<keyword evidence="7 8" id="KW-0131">Cell cycle</keyword>
<dbReference type="OrthoDB" id="371908at2157"/>
<dbReference type="NCBIfam" id="TIGR00065">
    <property type="entry name" value="ftsZ"/>
    <property type="match status" value="1"/>
</dbReference>
<evidence type="ECO:0000259" key="11">
    <source>
        <dbReference type="SMART" id="SM00864"/>
    </source>
</evidence>
<evidence type="ECO:0000259" key="12">
    <source>
        <dbReference type="SMART" id="SM00865"/>
    </source>
</evidence>
<evidence type="ECO:0000313" key="14">
    <source>
        <dbReference type="Proteomes" id="UP000028781"/>
    </source>
</evidence>
<keyword evidence="4 8" id="KW-0547">Nucleotide-binding</keyword>
<dbReference type="Pfam" id="PF12327">
    <property type="entry name" value="FtsZ_C"/>
    <property type="match status" value="1"/>
</dbReference>
<dbReference type="InterPro" id="IPR008280">
    <property type="entry name" value="Tub_FtsZ_C"/>
</dbReference>
<dbReference type="FunFam" id="3.40.50.1440:FF:000023">
    <property type="entry name" value="Cell division protein FtsZ"/>
    <property type="match status" value="1"/>
</dbReference>
<dbReference type="GO" id="GO:0032153">
    <property type="term" value="C:cell division site"/>
    <property type="evidence" value="ECO:0007669"/>
    <property type="project" value="UniProtKB-UniRule"/>
</dbReference>
<evidence type="ECO:0000256" key="9">
    <source>
        <dbReference type="NCBIfam" id="TIGR00065"/>
    </source>
</evidence>
<keyword evidence="14" id="KW-1185">Reference proteome</keyword>
<dbReference type="InterPro" id="IPR045061">
    <property type="entry name" value="FtsZ/CetZ"/>
</dbReference>
<organism evidence="13 14">
    <name type="scientific">Methanocaldococcus bathoardescens</name>
    <dbReference type="NCBI Taxonomy" id="1301915"/>
    <lineage>
        <taxon>Archaea</taxon>
        <taxon>Methanobacteriati</taxon>
        <taxon>Methanobacteriota</taxon>
        <taxon>Methanomada group</taxon>
        <taxon>Methanococci</taxon>
        <taxon>Methanococcales</taxon>
        <taxon>Methanocaldococcaceae</taxon>
        <taxon>Methanocaldococcus</taxon>
    </lineage>
</organism>
<evidence type="ECO:0000313" key="13">
    <source>
        <dbReference type="EMBL" id="AIJ05692.1"/>
    </source>
</evidence>
<evidence type="ECO:0000256" key="2">
    <source>
        <dbReference type="ARBA" id="ARBA00022490"/>
    </source>
</evidence>
<evidence type="ECO:0000256" key="5">
    <source>
        <dbReference type="ARBA" id="ARBA00023134"/>
    </source>
</evidence>
<dbReference type="SMART" id="SM00865">
    <property type="entry name" value="Tubulin_C"/>
    <property type="match status" value="1"/>
</dbReference>
<dbReference type="AlphaFoldDB" id="A0A076LFQ5"/>
<dbReference type="Proteomes" id="UP000028781">
    <property type="component" value="Chromosome"/>
</dbReference>
<evidence type="ECO:0000256" key="1">
    <source>
        <dbReference type="ARBA" id="ARBA00009690"/>
    </source>
</evidence>
<dbReference type="InterPro" id="IPR003008">
    <property type="entry name" value="Tubulin_FtsZ_GTPase"/>
</dbReference>
<dbReference type="SMART" id="SM00864">
    <property type="entry name" value="Tubulin"/>
    <property type="match status" value="1"/>
</dbReference>
<feature type="domain" description="Tubulin/FtsZ GTPase" evidence="11">
    <location>
        <begin position="25"/>
        <end position="215"/>
    </location>
</feature>
<dbReference type="InterPro" id="IPR037103">
    <property type="entry name" value="Tubulin/FtsZ-like_C"/>
</dbReference>
<evidence type="ECO:0000256" key="4">
    <source>
        <dbReference type="ARBA" id="ARBA00022741"/>
    </source>
</evidence>
<comment type="function">
    <text evidence="8">Essential cell division protein that forms a contractile ring structure (Z ring) at the future cell division site. The regulation of the ring assembly controls the timing and the location of cell division. One of the functions of the FtsZ ring is to recruit other cell division proteins to the septum to produce a new cell wall between the dividing cells. Binds GTP and shows GTPase activity.</text>
</comment>
<dbReference type="HAMAP" id="MF_00909">
    <property type="entry name" value="FtsZ"/>
    <property type="match status" value="1"/>
</dbReference>
<dbReference type="HOGENOM" id="CLU_024865_0_1_2"/>
<dbReference type="PROSITE" id="PS01135">
    <property type="entry name" value="FTSZ_2"/>
    <property type="match status" value="1"/>
</dbReference>
<keyword evidence="2 8" id="KW-0963">Cytoplasm</keyword>
<dbReference type="GO" id="GO:0043093">
    <property type="term" value="P:FtsZ-dependent cytokinesis"/>
    <property type="evidence" value="ECO:0007669"/>
    <property type="project" value="UniProtKB-UniRule"/>
</dbReference>
<feature type="domain" description="Tubulin/FtsZ 2-layer sandwich" evidence="12">
    <location>
        <begin position="217"/>
        <end position="337"/>
    </location>
</feature>
<keyword evidence="3 8" id="KW-0132">Cell division</keyword>
<dbReference type="FunFam" id="3.30.1330.20:FF:000008">
    <property type="entry name" value="Cell division protein FtsZ"/>
    <property type="match status" value="1"/>
</dbReference>
<dbReference type="KEGG" id="mjh:JH146_0846"/>
<feature type="binding site" evidence="8">
    <location>
        <position position="197"/>
    </location>
    <ligand>
        <name>GTP</name>
        <dbReference type="ChEBI" id="CHEBI:37565"/>
    </ligand>
</feature>
<dbReference type="PANTHER" id="PTHR30314">
    <property type="entry name" value="CELL DIVISION PROTEIN FTSZ-RELATED"/>
    <property type="match status" value="1"/>
</dbReference>
<dbReference type="EMBL" id="CP009149">
    <property type="protein sequence ID" value="AIJ05692.1"/>
    <property type="molecule type" value="Genomic_DNA"/>
</dbReference>
<evidence type="ECO:0000256" key="7">
    <source>
        <dbReference type="ARBA" id="ARBA00023306"/>
    </source>
</evidence>
<evidence type="ECO:0000256" key="3">
    <source>
        <dbReference type="ARBA" id="ARBA00022618"/>
    </source>
</evidence>
<dbReference type="InterPro" id="IPR018316">
    <property type="entry name" value="Tubulin/FtsZ_2-layer-sand-dom"/>
</dbReference>
<keyword evidence="6 8" id="KW-0717">Septation</keyword>
<accession>A0A076LFQ5</accession>
<dbReference type="SUPFAM" id="SSF52490">
    <property type="entry name" value="Tubulin nucleotide-binding domain-like"/>
    <property type="match status" value="1"/>
</dbReference>
<dbReference type="SUPFAM" id="SSF55307">
    <property type="entry name" value="Tubulin C-terminal domain-like"/>
    <property type="match status" value="1"/>
</dbReference>
<dbReference type="PROSITE" id="PS01134">
    <property type="entry name" value="FTSZ_1"/>
    <property type="match status" value="1"/>
</dbReference>
<dbReference type="STRING" id="1301915.JH146_0846"/>
<dbReference type="PANTHER" id="PTHR30314:SF9">
    <property type="entry name" value="CELL DIVISION PROTEIN FTSZ 2"/>
    <property type="match status" value="1"/>
</dbReference>
<name>A0A076LFQ5_9EURY</name>
<dbReference type="GO" id="GO:0003924">
    <property type="term" value="F:GTPase activity"/>
    <property type="evidence" value="ECO:0007669"/>
    <property type="project" value="UniProtKB-UniRule"/>
</dbReference>